<dbReference type="GO" id="GO:0051539">
    <property type="term" value="F:4 iron, 4 sulfur cluster binding"/>
    <property type="evidence" value="ECO:0007669"/>
    <property type="project" value="UniProtKB-KW"/>
</dbReference>
<evidence type="ECO:0000259" key="10">
    <source>
        <dbReference type="PROSITE" id="PS51387"/>
    </source>
</evidence>
<dbReference type="InterPro" id="IPR016164">
    <property type="entry name" value="FAD-linked_Oxase-like_C"/>
</dbReference>
<keyword evidence="8" id="KW-0411">Iron-sulfur</keyword>
<dbReference type="AlphaFoldDB" id="A0A160TU97"/>
<accession>A0A160TU97</accession>
<gene>
    <name evidence="11" type="ORF">MGWOODY_XGa1920</name>
</gene>
<dbReference type="InterPro" id="IPR006094">
    <property type="entry name" value="Oxid_FAD_bind_N"/>
</dbReference>
<evidence type="ECO:0000256" key="3">
    <source>
        <dbReference type="ARBA" id="ARBA00022630"/>
    </source>
</evidence>
<evidence type="ECO:0000256" key="8">
    <source>
        <dbReference type="ARBA" id="ARBA00023014"/>
    </source>
</evidence>
<dbReference type="PROSITE" id="PS51379">
    <property type="entry name" value="4FE4S_FER_2"/>
    <property type="match status" value="1"/>
</dbReference>
<evidence type="ECO:0000256" key="4">
    <source>
        <dbReference type="ARBA" id="ARBA00022723"/>
    </source>
</evidence>
<proteinExistence type="predicted"/>
<dbReference type="PROSITE" id="PS00198">
    <property type="entry name" value="4FE4S_FER_1"/>
    <property type="match status" value="1"/>
</dbReference>
<dbReference type="FunFam" id="3.30.70.2740:FF:000003">
    <property type="entry name" value="Oxidoreductase, FAD-binding, putative"/>
    <property type="match status" value="1"/>
</dbReference>
<evidence type="ECO:0000256" key="2">
    <source>
        <dbReference type="ARBA" id="ARBA00022485"/>
    </source>
</evidence>
<keyword evidence="5" id="KW-0274">FAD</keyword>
<keyword evidence="6 11" id="KW-0560">Oxidoreductase</keyword>
<keyword evidence="3" id="KW-0285">Flavoprotein</keyword>
<dbReference type="GO" id="GO:0046872">
    <property type="term" value="F:metal ion binding"/>
    <property type="evidence" value="ECO:0007669"/>
    <property type="project" value="UniProtKB-KW"/>
</dbReference>
<dbReference type="GO" id="GO:0019154">
    <property type="term" value="F:glycolate dehydrogenase activity"/>
    <property type="evidence" value="ECO:0007669"/>
    <property type="project" value="UniProtKB-EC"/>
</dbReference>
<keyword evidence="7" id="KW-0408">Iron</keyword>
<dbReference type="SUPFAM" id="SSF55103">
    <property type="entry name" value="FAD-linked oxidases, C-terminal domain"/>
    <property type="match status" value="1"/>
</dbReference>
<organism evidence="11">
    <name type="scientific">hydrothermal vent metagenome</name>
    <dbReference type="NCBI Taxonomy" id="652676"/>
    <lineage>
        <taxon>unclassified sequences</taxon>
        <taxon>metagenomes</taxon>
        <taxon>ecological metagenomes</taxon>
    </lineage>
</organism>
<evidence type="ECO:0000256" key="6">
    <source>
        <dbReference type="ARBA" id="ARBA00023002"/>
    </source>
</evidence>
<dbReference type="InterPro" id="IPR004113">
    <property type="entry name" value="FAD-bd_oxidored_4_C"/>
</dbReference>
<dbReference type="Pfam" id="PF13183">
    <property type="entry name" value="Fer4_8"/>
    <property type="match status" value="1"/>
</dbReference>
<dbReference type="InterPro" id="IPR036318">
    <property type="entry name" value="FAD-bd_PCMH-like_sf"/>
</dbReference>
<dbReference type="Pfam" id="PF02913">
    <property type="entry name" value="FAD-oxidase_C"/>
    <property type="match status" value="1"/>
</dbReference>
<reference evidence="11" key="1">
    <citation type="submission" date="2015-10" db="EMBL/GenBank/DDBJ databases">
        <authorList>
            <person name="Gilbert D.G."/>
        </authorList>
    </citation>
    <scope>NUCLEOTIDE SEQUENCE</scope>
</reference>
<evidence type="ECO:0000313" key="11">
    <source>
        <dbReference type="EMBL" id="CUS54930.1"/>
    </source>
</evidence>
<dbReference type="PROSITE" id="PS51387">
    <property type="entry name" value="FAD_PCMH"/>
    <property type="match status" value="1"/>
</dbReference>
<protein>
    <submittedName>
        <fullName evidence="11">Glycolate dehydrogenase, subunit GlcD</fullName>
        <ecNumber evidence="11">1.1.99.14</ecNumber>
    </submittedName>
</protein>
<dbReference type="Gene3D" id="3.30.465.10">
    <property type="match status" value="1"/>
</dbReference>
<dbReference type="GO" id="GO:0008720">
    <property type="term" value="F:D-lactate dehydrogenase (NAD+) activity"/>
    <property type="evidence" value="ECO:0007669"/>
    <property type="project" value="TreeGrafter"/>
</dbReference>
<dbReference type="PANTHER" id="PTHR11748:SF119">
    <property type="entry name" value="D-2-HYDROXYGLUTARATE DEHYDROGENASE"/>
    <property type="match status" value="1"/>
</dbReference>
<sequence length="987" mass="107857">MSHYDNSPLKARIGDSRLAQKLSRSIKGEVLFDHFSRGRYSTDASIYQIEPIGVVIPQTQGDLTTIIDIASEEGIPVLPRGAGTSQSGQTVGLALVIDVSKHLNQIVELDTAKQTVTVEPGIVLDQLNAQLKPHGLFFPVDVSTASQATLGGMAGNNSCGARSMRYGLMRDNVLTIDAILASGEQAQFGPIGPANTDLREPEIYRRLTQTLIELADRESDEITTRFPKVHRRVGGYNIDAMLPPALQQREQNMAQLLVGSEGTLAFTRQLTLRLQPIPTHKVLGICHFSSFYQAMESTQHIVGLAPDAVELVDRTLIDLALDIPIFKDTLTRFVQGDPDALLLVEFTGEEPTHLQQQLGDLSTLMADLGHPGSVVDIVNPADQQSVWEVRKSGLNIMMSMKGDRKPVSFIEDCAVPLEHLAEFTDRLTKIFEKHGTRGTWYAHASEGCLHVRPVLNMKSPEDVRKMRSIAEQAFSIVREYEGSHSGEHGDGIVRSEFHPIMFGDRMLSIFEKIKETIDPSGLFNPGKIVDPPRMDDRSLFRYGPNYLDGKSPTQLDWSTWGGFSGAVEMCNNNGACRKRDAAVMCPSFRATGDETHSTRGRANTLRLALTGQLGPNAFSSSEMAESMSLCVGCKACKRECPTGVDMARMKLELQASQTAAHGLTMGQRLVAYLPRYAPAIAGIGSLLNAVQKLPGAAIGIETLTGFTRHRRLPHWRRSKRLNSITRTGPADGQPVVILLDTFSRWFEPENGEALIDVLAGAGCRVHIAGADNKRPLCCGRTFLAAGLVDEARHEARRLLMALKPFIDQGIPLVGLEPACLLTLRDEYDVLLPASETKGLKNMVFLLEEYLVQQSADLSLNLGPTQYKQAALHCHCHQKAFATAKDVETVLNWIPELTVSPITSSCCGMAGDFGQWAKTHDVSMAMAELSLLPALRTLDPNAAVVGGGTSCRQQINHGTGRDAVHFVQLLHQSMIHSTAAQPDHASQS</sequence>
<evidence type="ECO:0000256" key="1">
    <source>
        <dbReference type="ARBA" id="ARBA00001974"/>
    </source>
</evidence>
<evidence type="ECO:0000259" key="9">
    <source>
        <dbReference type="PROSITE" id="PS51379"/>
    </source>
</evidence>
<feature type="domain" description="FAD-binding PCMH-type" evidence="10">
    <location>
        <begin position="47"/>
        <end position="277"/>
    </location>
</feature>
<dbReference type="Gene3D" id="1.10.45.10">
    <property type="entry name" value="Vanillyl-alcohol Oxidase, Chain A, domain 4"/>
    <property type="match status" value="1"/>
</dbReference>
<comment type="cofactor">
    <cofactor evidence="1">
        <name>FAD</name>
        <dbReference type="ChEBI" id="CHEBI:57692"/>
    </cofactor>
</comment>
<evidence type="ECO:0000256" key="7">
    <source>
        <dbReference type="ARBA" id="ARBA00023004"/>
    </source>
</evidence>
<keyword evidence="4" id="KW-0479">Metal-binding</keyword>
<dbReference type="GO" id="GO:0071949">
    <property type="term" value="F:FAD binding"/>
    <property type="evidence" value="ECO:0007669"/>
    <property type="project" value="InterPro"/>
</dbReference>
<name>A0A160TU97_9ZZZZ</name>
<dbReference type="InterPro" id="IPR017900">
    <property type="entry name" value="4Fe4S_Fe_S_CS"/>
</dbReference>
<dbReference type="Gene3D" id="3.30.70.2740">
    <property type="match status" value="1"/>
</dbReference>
<dbReference type="InterPro" id="IPR016169">
    <property type="entry name" value="FAD-bd_PCMH_sub2"/>
</dbReference>
<dbReference type="SUPFAM" id="SSF56176">
    <property type="entry name" value="FAD-binding/transporter-associated domain-like"/>
    <property type="match status" value="1"/>
</dbReference>
<feature type="domain" description="4Fe-4S ferredoxin-type" evidence="9">
    <location>
        <begin position="621"/>
        <end position="650"/>
    </location>
</feature>
<dbReference type="GO" id="GO:1903457">
    <property type="term" value="P:lactate catabolic process"/>
    <property type="evidence" value="ECO:0007669"/>
    <property type="project" value="TreeGrafter"/>
</dbReference>
<keyword evidence="2" id="KW-0004">4Fe-4S</keyword>
<dbReference type="InterPro" id="IPR016166">
    <property type="entry name" value="FAD-bd_PCMH"/>
</dbReference>
<dbReference type="PANTHER" id="PTHR11748">
    <property type="entry name" value="D-LACTATE DEHYDROGENASE"/>
    <property type="match status" value="1"/>
</dbReference>
<dbReference type="GO" id="GO:0004458">
    <property type="term" value="F:D-lactate dehydrogenase (cytochrome) activity"/>
    <property type="evidence" value="ECO:0007669"/>
    <property type="project" value="TreeGrafter"/>
</dbReference>
<dbReference type="InterPro" id="IPR016171">
    <property type="entry name" value="Vanillyl_alc_oxidase_C-sub2"/>
</dbReference>
<dbReference type="EC" id="1.1.99.14" evidence="11"/>
<dbReference type="Pfam" id="PF01565">
    <property type="entry name" value="FAD_binding_4"/>
    <property type="match status" value="1"/>
</dbReference>
<dbReference type="EMBL" id="CZRL01000106">
    <property type="protein sequence ID" value="CUS54930.1"/>
    <property type="molecule type" value="Genomic_DNA"/>
</dbReference>
<evidence type="ECO:0000256" key="5">
    <source>
        <dbReference type="ARBA" id="ARBA00022827"/>
    </source>
</evidence>
<dbReference type="SUPFAM" id="SSF46548">
    <property type="entry name" value="alpha-helical ferredoxin"/>
    <property type="match status" value="1"/>
</dbReference>
<dbReference type="InterPro" id="IPR017896">
    <property type="entry name" value="4Fe4S_Fe-S-bd"/>
</dbReference>